<dbReference type="OrthoDB" id="5811987at2759"/>
<evidence type="ECO:0000313" key="3">
    <source>
        <dbReference type="Proteomes" id="UP000276776"/>
    </source>
</evidence>
<protein>
    <submittedName>
        <fullName evidence="2 4">Uncharacterized protein</fullName>
    </submittedName>
</protein>
<gene>
    <name evidence="2" type="ORF">TCLT_LOCUS1886</name>
</gene>
<evidence type="ECO:0000313" key="2">
    <source>
        <dbReference type="EMBL" id="VDM97562.1"/>
    </source>
</evidence>
<organism evidence="4">
    <name type="scientific">Thelazia callipaeda</name>
    <name type="common">Oriental eyeworm</name>
    <name type="synonym">Parasitic nematode</name>
    <dbReference type="NCBI Taxonomy" id="103827"/>
    <lineage>
        <taxon>Eukaryota</taxon>
        <taxon>Metazoa</taxon>
        <taxon>Ecdysozoa</taxon>
        <taxon>Nematoda</taxon>
        <taxon>Chromadorea</taxon>
        <taxon>Rhabditida</taxon>
        <taxon>Spirurina</taxon>
        <taxon>Spiruromorpha</taxon>
        <taxon>Thelazioidea</taxon>
        <taxon>Thelaziidae</taxon>
        <taxon>Thelazia</taxon>
    </lineage>
</organism>
<dbReference type="WBParaSite" id="TCLT_0000188501-mRNA-1">
    <property type="protein sequence ID" value="TCLT_0000188501-mRNA-1"/>
    <property type="gene ID" value="TCLT_0000188501"/>
</dbReference>
<dbReference type="PANTHER" id="PTHR12448">
    <property type="entry name" value="ATP SYNTHASE EPSILON CHAIN, MITOCHONDRIAL"/>
    <property type="match status" value="1"/>
</dbReference>
<dbReference type="GO" id="GO:0045259">
    <property type="term" value="C:proton-transporting ATP synthase complex"/>
    <property type="evidence" value="ECO:0007669"/>
    <property type="project" value="InterPro"/>
</dbReference>
<accession>A0A0N5CNW0</accession>
<dbReference type="OMA" id="WLVEPPN"/>
<name>A0A0N5CNW0_THECL</name>
<dbReference type="CDD" id="cd12153">
    <property type="entry name" value="F1-ATPase_epsilon"/>
    <property type="match status" value="1"/>
</dbReference>
<dbReference type="Pfam" id="PF04627">
    <property type="entry name" value="ATP-synt_Eps"/>
    <property type="match status" value="1"/>
</dbReference>
<evidence type="ECO:0000313" key="4">
    <source>
        <dbReference type="WBParaSite" id="TCLT_0000188501-mRNA-1"/>
    </source>
</evidence>
<evidence type="ECO:0000256" key="1">
    <source>
        <dbReference type="ARBA" id="ARBA00009502"/>
    </source>
</evidence>
<dbReference type="InterPro" id="IPR036742">
    <property type="entry name" value="ATP_synth_F1_esu_sf_mt"/>
</dbReference>
<dbReference type="PANTHER" id="PTHR12448:SF0">
    <property type="entry name" value="ATP SYNTHASE SUBUNIT EPSILON, MITOCHONDRIAL"/>
    <property type="match status" value="1"/>
</dbReference>
<reference evidence="2 3" key="2">
    <citation type="submission" date="2018-11" db="EMBL/GenBank/DDBJ databases">
        <authorList>
            <consortium name="Pathogen Informatics"/>
        </authorList>
    </citation>
    <scope>NUCLEOTIDE SEQUENCE [LARGE SCALE GENOMIC DNA]</scope>
</reference>
<dbReference type="Proteomes" id="UP000276776">
    <property type="component" value="Unassembled WGS sequence"/>
</dbReference>
<comment type="similarity">
    <text evidence="1">Belongs to the eukaryotic ATPase epsilon family.</text>
</comment>
<keyword evidence="3" id="KW-1185">Reference proteome</keyword>
<dbReference type="EMBL" id="UYYF01000298">
    <property type="protein sequence ID" value="VDM97562.1"/>
    <property type="molecule type" value="Genomic_DNA"/>
</dbReference>
<dbReference type="GO" id="GO:0005743">
    <property type="term" value="C:mitochondrial inner membrane"/>
    <property type="evidence" value="ECO:0007669"/>
    <property type="project" value="InterPro"/>
</dbReference>
<dbReference type="STRING" id="103827.A0A0N5CNW0"/>
<dbReference type="Gene3D" id="1.10.1620.20">
    <property type="entry name" value="ATP synthase, F1 complex, epsilon subunit superfamily, mitochondrial"/>
    <property type="match status" value="1"/>
</dbReference>
<reference evidence="4" key="1">
    <citation type="submission" date="2017-02" db="UniProtKB">
        <authorList>
            <consortium name="WormBaseParasite"/>
        </authorList>
    </citation>
    <scope>IDENTIFICATION</scope>
</reference>
<sequence length="124" mass="14044">MWRQLSMNYVRYSQIAASATRKCLKSSSKNEVDRSGKSTAKVIAWEDGKPMGDNFLNILTDITMNSDFDEETWLLEPPKIPSHSNDVQQSGRIVEWLEGAAMNIDYETRSALSRRLTSLAARKS</sequence>
<dbReference type="AlphaFoldDB" id="A0A0N5CNW0"/>
<proteinExistence type="inferred from homology"/>
<dbReference type="GO" id="GO:0042776">
    <property type="term" value="P:proton motive force-driven mitochondrial ATP synthesis"/>
    <property type="evidence" value="ECO:0007669"/>
    <property type="project" value="TreeGrafter"/>
</dbReference>
<dbReference type="InterPro" id="IPR006721">
    <property type="entry name" value="ATP_synth_F1_esu_mt"/>
</dbReference>
<dbReference type="GO" id="GO:0046933">
    <property type="term" value="F:proton-transporting ATP synthase activity, rotational mechanism"/>
    <property type="evidence" value="ECO:0007669"/>
    <property type="project" value="InterPro"/>
</dbReference>
<dbReference type="SUPFAM" id="SSF48690">
    <property type="entry name" value="Epsilon subunit of mitochondrial F1F0-ATP synthase"/>
    <property type="match status" value="1"/>
</dbReference>